<evidence type="ECO:0000313" key="2">
    <source>
        <dbReference type="Proteomes" id="UP000010880"/>
    </source>
</evidence>
<dbReference type="EMBL" id="CP003359">
    <property type="protein sequence ID" value="AGB42236.1"/>
    <property type="molecule type" value="Genomic_DNA"/>
</dbReference>
<dbReference type="AlphaFoldDB" id="L0KB43"/>
<dbReference type="Proteomes" id="UP000010880">
    <property type="component" value="Chromosome"/>
</dbReference>
<dbReference type="RefSeq" id="WP_015327950.1">
    <property type="nucleotide sequence ID" value="NC_019978.1"/>
</dbReference>
<protein>
    <recommendedName>
        <fullName evidence="3">DUF5723 domain-containing protein</fullName>
    </recommendedName>
</protein>
<sequence length="410" mass="44726">MLKNKFISLVVVMVLLIAVTSITLANSSAKMIGLGDNFVTVTGADALYGNPAAVNANADVFTLELGTDMKIWNNLLKNDYISSAEKKDLLSSIKGEGFFVGVTGRNGAKLIIGPVATSLDLKAEGVVRFNPDIARLVLQGNKIGKTYQFDDSTGSGAIYADGAVNLSVTGPEDIWDVEDLYIGFTYHQLAGTIFKVTGTGDLKVDYAADGGPKATSNGQFTVKYNPMETASDMAMGSALDFGTYARLNDTYTVGFSVMNIGAMTADSTRYIKYKYNYDSQTTDKTLQKTEEGRSTQDLKWRLPATYRVGGQMSYSEDITFFTDYSYTTYYTGEESYQDHQIAAATQLTWLSFLPLRTGLNYSTLENDFDWSAGLGLYLGPLQADLGVSDLTGLFNQTKDLRSGLTFKIEF</sequence>
<gene>
    <name evidence="1" type="ordered locus">Halha_2362</name>
</gene>
<dbReference type="HOGENOM" id="CLU_677511_0_0_9"/>
<organism evidence="1 2">
    <name type="scientific">Halobacteroides halobius (strain ATCC 35273 / DSM 5150 / MD-1)</name>
    <dbReference type="NCBI Taxonomy" id="748449"/>
    <lineage>
        <taxon>Bacteria</taxon>
        <taxon>Bacillati</taxon>
        <taxon>Bacillota</taxon>
        <taxon>Clostridia</taxon>
        <taxon>Halanaerobiales</taxon>
        <taxon>Halobacteroidaceae</taxon>
        <taxon>Halobacteroides</taxon>
    </lineage>
</organism>
<dbReference type="Gene3D" id="2.40.160.60">
    <property type="entry name" value="Outer membrane protein transport protein (OMPP1/FadL/TodX)"/>
    <property type="match status" value="1"/>
</dbReference>
<keyword evidence="2" id="KW-1185">Reference proteome</keyword>
<proteinExistence type="predicted"/>
<evidence type="ECO:0000313" key="1">
    <source>
        <dbReference type="EMBL" id="AGB42236.1"/>
    </source>
</evidence>
<accession>L0KB43</accession>
<dbReference type="OrthoDB" id="2110163at2"/>
<evidence type="ECO:0008006" key="3">
    <source>
        <dbReference type="Google" id="ProtNLM"/>
    </source>
</evidence>
<dbReference type="KEGG" id="hhl:Halha_2362"/>
<name>L0KB43_HALHC</name>
<reference evidence="2" key="1">
    <citation type="submission" date="2012-02" db="EMBL/GenBank/DDBJ databases">
        <title>The complete genome of Halobacteroides halobius DSM 5150.</title>
        <authorList>
            <person name="Lucas S."/>
            <person name="Copeland A."/>
            <person name="Lapidus A."/>
            <person name="Glavina del Rio T."/>
            <person name="Dalin E."/>
            <person name="Tice H."/>
            <person name="Bruce D."/>
            <person name="Goodwin L."/>
            <person name="Pitluck S."/>
            <person name="Peters L."/>
            <person name="Mikhailova N."/>
            <person name="Gu W."/>
            <person name="Kyrpides N."/>
            <person name="Mavromatis K."/>
            <person name="Ivanova N."/>
            <person name="Brettin T."/>
            <person name="Detter J.C."/>
            <person name="Han C."/>
            <person name="Larimer F."/>
            <person name="Land M."/>
            <person name="Hauser L."/>
            <person name="Markowitz V."/>
            <person name="Cheng J.-F."/>
            <person name="Hugenholtz P."/>
            <person name="Woyke T."/>
            <person name="Wu D."/>
            <person name="Tindall B."/>
            <person name="Pomrenke H."/>
            <person name="Brambilla E."/>
            <person name="Klenk H.-P."/>
            <person name="Eisen J.A."/>
        </authorList>
    </citation>
    <scope>NUCLEOTIDE SEQUENCE [LARGE SCALE GENOMIC DNA]</scope>
    <source>
        <strain evidence="2">ATCC 35273 / DSM 5150 / MD-1</strain>
    </source>
</reference>
<dbReference type="eggNOG" id="ENOG50314WW">
    <property type="taxonomic scope" value="Bacteria"/>
</dbReference>
<dbReference type="STRING" id="748449.Halha_2362"/>